<accession>A0AAQ3P3X7</accession>
<gene>
    <name evidence="1" type="ORF">V8G54_007743</name>
</gene>
<proteinExistence type="predicted"/>
<dbReference type="EMBL" id="CP144699">
    <property type="protein sequence ID" value="WVZ20421.1"/>
    <property type="molecule type" value="Genomic_DNA"/>
</dbReference>
<evidence type="ECO:0000313" key="1">
    <source>
        <dbReference type="EMBL" id="WVZ20421.1"/>
    </source>
</evidence>
<reference evidence="1 2" key="1">
    <citation type="journal article" date="2023" name="Life. Sci Alliance">
        <title>Evolutionary insights into 3D genome organization and epigenetic landscape of Vigna mungo.</title>
        <authorList>
            <person name="Junaid A."/>
            <person name="Singh B."/>
            <person name="Bhatia S."/>
        </authorList>
    </citation>
    <scope>NUCLEOTIDE SEQUENCE [LARGE SCALE GENOMIC DNA]</scope>
    <source>
        <strain evidence="1">Urdbean</strain>
    </source>
</reference>
<organism evidence="1 2">
    <name type="scientific">Vigna mungo</name>
    <name type="common">Black gram</name>
    <name type="synonym">Phaseolus mungo</name>
    <dbReference type="NCBI Taxonomy" id="3915"/>
    <lineage>
        <taxon>Eukaryota</taxon>
        <taxon>Viridiplantae</taxon>
        <taxon>Streptophyta</taxon>
        <taxon>Embryophyta</taxon>
        <taxon>Tracheophyta</taxon>
        <taxon>Spermatophyta</taxon>
        <taxon>Magnoliopsida</taxon>
        <taxon>eudicotyledons</taxon>
        <taxon>Gunneridae</taxon>
        <taxon>Pentapetalae</taxon>
        <taxon>rosids</taxon>
        <taxon>fabids</taxon>
        <taxon>Fabales</taxon>
        <taxon>Fabaceae</taxon>
        <taxon>Papilionoideae</taxon>
        <taxon>50 kb inversion clade</taxon>
        <taxon>NPAAA clade</taxon>
        <taxon>indigoferoid/millettioid clade</taxon>
        <taxon>Phaseoleae</taxon>
        <taxon>Vigna</taxon>
    </lineage>
</organism>
<evidence type="ECO:0000313" key="2">
    <source>
        <dbReference type="Proteomes" id="UP001374535"/>
    </source>
</evidence>
<protein>
    <submittedName>
        <fullName evidence="1">Uncharacterized protein</fullName>
    </submittedName>
</protein>
<sequence>MLKYTFPSQSSIASSANLILEPSLACEVRTLIPSSLTLSKPLAESQTMIPPSLDSVTPIKVSPPICFQFSQFPFLSIRLIQPSRVAVYIVPSLSTQRSSGSFTCPSPSLMMFCNLLSPVVVEGFRSSKTGSMGEKKRI</sequence>
<dbReference type="AlphaFoldDB" id="A0AAQ3P3X7"/>
<name>A0AAQ3P3X7_VIGMU</name>
<keyword evidence="2" id="KW-1185">Reference proteome</keyword>
<dbReference type="Proteomes" id="UP001374535">
    <property type="component" value="Chromosome 2"/>
</dbReference>